<comment type="caution">
    <text evidence="1">The sequence shown here is derived from an EMBL/GenBank/DDBJ whole genome shotgun (WGS) entry which is preliminary data.</text>
</comment>
<organism evidence="1 2">
    <name type="scientific">Lepraria neglecta</name>
    <dbReference type="NCBI Taxonomy" id="209136"/>
    <lineage>
        <taxon>Eukaryota</taxon>
        <taxon>Fungi</taxon>
        <taxon>Dikarya</taxon>
        <taxon>Ascomycota</taxon>
        <taxon>Pezizomycotina</taxon>
        <taxon>Lecanoromycetes</taxon>
        <taxon>OSLEUM clade</taxon>
        <taxon>Lecanoromycetidae</taxon>
        <taxon>Lecanorales</taxon>
        <taxon>Lecanorineae</taxon>
        <taxon>Stereocaulaceae</taxon>
        <taxon>Lepraria</taxon>
    </lineage>
</organism>
<proteinExistence type="predicted"/>
<dbReference type="AlphaFoldDB" id="A0AAD9Z2B8"/>
<reference evidence="1" key="1">
    <citation type="submission" date="2022-11" db="EMBL/GenBank/DDBJ databases">
        <title>Chromosomal genome sequence assembly and mating type (MAT) locus characterization of the leprose asexual lichenized fungus Lepraria neglecta (Nyl.) Erichsen.</title>
        <authorList>
            <person name="Allen J.L."/>
            <person name="Pfeffer B."/>
        </authorList>
    </citation>
    <scope>NUCLEOTIDE SEQUENCE</scope>
    <source>
        <strain evidence="1">Allen 5258</strain>
    </source>
</reference>
<protein>
    <submittedName>
        <fullName evidence="1">Uncharacterized protein</fullName>
    </submittedName>
</protein>
<dbReference type="EMBL" id="JASNWA010000009">
    <property type="protein sequence ID" value="KAK3170330.1"/>
    <property type="molecule type" value="Genomic_DNA"/>
</dbReference>
<evidence type="ECO:0000313" key="2">
    <source>
        <dbReference type="Proteomes" id="UP001276659"/>
    </source>
</evidence>
<dbReference type="Proteomes" id="UP001276659">
    <property type="component" value="Unassembled WGS sequence"/>
</dbReference>
<keyword evidence="2" id="KW-1185">Reference proteome</keyword>
<gene>
    <name evidence="1" type="ORF">OEA41_009717</name>
</gene>
<evidence type="ECO:0000313" key="1">
    <source>
        <dbReference type="EMBL" id="KAK3170330.1"/>
    </source>
</evidence>
<accession>A0AAD9Z2B8</accession>
<sequence>MSLSFFLLECNGRRCSVSHCRQRHTVLAEKTSGQWESLKFILAQDDVTEFCENLLRVDQGDNGFLEHTGLRFNIDPDIGDILRQEPNGFPSPKSKLRALFDPLRLLHGVREVNITGSGHGDYLSHMNASICGPEPNAEETIDSMMAAVECSDEVFQGHDTEPAILRNKIGLYIDSSIDFYWEIPREIKQDGPFAGITAKENAKVKIHARMAAAYLNLGKLRMARI</sequence>
<name>A0AAD9Z2B8_9LECA</name>